<evidence type="ECO:0000256" key="1">
    <source>
        <dbReference type="ARBA" id="ARBA00001971"/>
    </source>
</evidence>
<proteinExistence type="inferred from homology"/>
<dbReference type="Gene3D" id="1.10.630.10">
    <property type="entry name" value="Cytochrome P450"/>
    <property type="match status" value="1"/>
</dbReference>
<dbReference type="STRING" id="1314782.A0A165PQT8"/>
<reference evidence="8 9" key="1">
    <citation type="journal article" date="2016" name="Mol. Biol. Evol.">
        <title>Comparative Genomics of Early-Diverging Mushroom-Forming Fungi Provides Insights into the Origins of Lignocellulose Decay Capabilities.</title>
        <authorList>
            <person name="Nagy L.G."/>
            <person name="Riley R."/>
            <person name="Tritt A."/>
            <person name="Adam C."/>
            <person name="Daum C."/>
            <person name="Floudas D."/>
            <person name="Sun H."/>
            <person name="Yadav J.S."/>
            <person name="Pangilinan J."/>
            <person name="Larsson K.H."/>
            <person name="Matsuura K."/>
            <person name="Barry K."/>
            <person name="Labutti K."/>
            <person name="Kuo R."/>
            <person name="Ohm R.A."/>
            <person name="Bhattacharya S.S."/>
            <person name="Shirouzu T."/>
            <person name="Yoshinaga Y."/>
            <person name="Martin F.M."/>
            <person name="Grigoriev I.V."/>
            <person name="Hibbett D.S."/>
        </authorList>
    </citation>
    <scope>NUCLEOTIDE SEQUENCE [LARGE SCALE GENOMIC DNA]</scope>
    <source>
        <strain evidence="8 9">HHB14362 ss-1</strain>
    </source>
</reference>
<name>A0A165PQT8_9AGAM</name>
<dbReference type="PANTHER" id="PTHR46300">
    <property type="entry name" value="P450, PUTATIVE (EUROFUNG)-RELATED-RELATED"/>
    <property type="match status" value="1"/>
</dbReference>
<evidence type="ECO:0000256" key="7">
    <source>
        <dbReference type="ARBA" id="ARBA00023033"/>
    </source>
</evidence>
<dbReference type="GO" id="GO:0016705">
    <property type="term" value="F:oxidoreductase activity, acting on paired donors, with incorporation or reduction of molecular oxygen"/>
    <property type="evidence" value="ECO:0007669"/>
    <property type="project" value="InterPro"/>
</dbReference>
<comment type="cofactor">
    <cofactor evidence="1">
        <name>heme</name>
        <dbReference type="ChEBI" id="CHEBI:30413"/>
    </cofactor>
</comment>
<dbReference type="GO" id="GO:0020037">
    <property type="term" value="F:heme binding"/>
    <property type="evidence" value="ECO:0007669"/>
    <property type="project" value="InterPro"/>
</dbReference>
<dbReference type="PANTHER" id="PTHR46300:SF7">
    <property type="entry name" value="P450, PUTATIVE (EUROFUNG)-RELATED"/>
    <property type="match status" value="1"/>
</dbReference>
<dbReference type="InterPro" id="IPR001128">
    <property type="entry name" value="Cyt_P450"/>
</dbReference>
<evidence type="ECO:0000256" key="4">
    <source>
        <dbReference type="ARBA" id="ARBA00022723"/>
    </source>
</evidence>
<gene>
    <name evidence="8" type="ORF">NEOLEDRAFT_1073584</name>
</gene>
<dbReference type="GO" id="GO:0004497">
    <property type="term" value="F:monooxygenase activity"/>
    <property type="evidence" value="ECO:0007669"/>
    <property type="project" value="UniProtKB-KW"/>
</dbReference>
<keyword evidence="7" id="KW-0503">Monooxygenase</keyword>
<evidence type="ECO:0000256" key="6">
    <source>
        <dbReference type="ARBA" id="ARBA00023004"/>
    </source>
</evidence>
<evidence type="ECO:0000256" key="2">
    <source>
        <dbReference type="ARBA" id="ARBA00010617"/>
    </source>
</evidence>
<dbReference type="Proteomes" id="UP000076761">
    <property type="component" value="Unassembled WGS sequence"/>
</dbReference>
<keyword evidence="6" id="KW-0408">Iron</keyword>
<keyword evidence="3" id="KW-0349">Heme</keyword>
<keyword evidence="4" id="KW-0479">Metal-binding</keyword>
<evidence type="ECO:0000256" key="5">
    <source>
        <dbReference type="ARBA" id="ARBA00023002"/>
    </source>
</evidence>
<dbReference type="OrthoDB" id="1055148at2759"/>
<evidence type="ECO:0000313" key="8">
    <source>
        <dbReference type="EMBL" id="KZT21370.1"/>
    </source>
</evidence>
<evidence type="ECO:0000313" key="9">
    <source>
        <dbReference type="Proteomes" id="UP000076761"/>
    </source>
</evidence>
<dbReference type="EMBL" id="KV425607">
    <property type="protein sequence ID" value="KZT21370.1"/>
    <property type="molecule type" value="Genomic_DNA"/>
</dbReference>
<comment type="similarity">
    <text evidence="2">Belongs to the cytochrome P450 family.</text>
</comment>
<dbReference type="AlphaFoldDB" id="A0A165PQT8"/>
<organism evidence="8 9">
    <name type="scientific">Neolentinus lepideus HHB14362 ss-1</name>
    <dbReference type="NCBI Taxonomy" id="1314782"/>
    <lineage>
        <taxon>Eukaryota</taxon>
        <taxon>Fungi</taxon>
        <taxon>Dikarya</taxon>
        <taxon>Basidiomycota</taxon>
        <taxon>Agaricomycotina</taxon>
        <taxon>Agaricomycetes</taxon>
        <taxon>Gloeophyllales</taxon>
        <taxon>Gloeophyllaceae</taxon>
        <taxon>Neolentinus</taxon>
    </lineage>
</organism>
<keyword evidence="9" id="KW-1185">Reference proteome</keyword>
<dbReference type="Pfam" id="PF00067">
    <property type="entry name" value="p450"/>
    <property type="match status" value="1"/>
</dbReference>
<protein>
    <submittedName>
        <fullName evidence="8">Cytochrome P450</fullName>
    </submittedName>
</protein>
<dbReference type="GO" id="GO:0005506">
    <property type="term" value="F:iron ion binding"/>
    <property type="evidence" value="ECO:0007669"/>
    <property type="project" value="InterPro"/>
</dbReference>
<evidence type="ECO:0000256" key="3">
    <source>
        <dbReference type="ARBA" id="ARBA00022617"/>
    </source>
</evidence>
<dbReference type="InterPro" id="IPR036396">
    <property type="entry name" value="Cyt_P450_sf"/>
</dbReference>
<dbReference type="InterPro" id="IPR050364">
    <property type="entry name" value="Cytochrome_P450_fung"/>
</dbReference>
<sequence>MSSIVLLLLGGIASVCIVLIISLTHAQWKKPSRLLYPPGPRPFPIIGNAFDFPQKTPWKTYAAWGKEFGDLTHLMAFGQHIIVVNSVKVANDLFEKRSHIYSDKPYVPMVNLTGWDYVIGFMPYSDRWRHHRRYLHQMFRPKQAVKYNGTIKRKVHGLLRALLEEPDDFLKHIK</sequence>
<dbReference type="InParanoid" id="A0A165PQT8"/>
<accession>A0A165PQT8</accession>
<keyword evidence="5" id="KW-0560">Oxidoreductase</keyword>
<dbReference type="SUPFAM" id="SSF48264">
    <property type="entry name" value="Cytochrome P450"/>
    <property type="match status" value="1"/>
</dbReference>